<dbReference type="Pfam" id="PF00628">
    <property type="entry name" value="PHD"/>
    <property type="match status" value="1"/>
</dbReference>
<dbReference type="GO" id="GO:0016747">
    <property type="term" value="F:acyltransferase activity, transferring groups other than amino-acyl groups"/>
    <property type="evidence" value="ECO:0007669"/>
    <property type="project" value="InterPro"/>
</dbReference>
<evidence type="ECO:0000256" key="5">
    <source>
        <dbReference type="ARBA" id="ARBA00023242"/>
    </source>
</evidence>
<dbReference type="InterPro" id="IPR016181">
    <property type="entry name" value="Acyl_CoA_acyltransferase"/>
</dbReference>
<feature type="compositionally biased region" description="Polar residues" evidence="7">
    <location>
        <begin position="326"/>
        <end position="335"/>
    </location>
</feature>
<evidence type="ECO:0000313" key="11">
    <source>
        <dbReference type="Proteomes" id="UP001497516"/>
    </source>
</evidence>
<dbReference type="Pfam" id="PF05641">
    <property type="entry name" value="Agenet"/>
    <property type="match status" value="1"/>
</dbReference>
<evidence type="ECO:0000259" key="9">
    <source>
        <dbReference type="PROSITE" id="PS51186"/>
    </source>
</evidence>
<keyword evidence="4" id="KW-0862">Zinc</keyword>
<dbReference type="GO" id="GO:0006357">
    <property type="term" value="P:regulation of transcription by RNA polymerase II"/>
    <property type="evidence" value="ECO:0007669"/>
    <property type="project" value="TreeGrafter"/>
</dbReference>
<keyword evidence="2" id="KW-0479">Metal-binding</keyword>
<dbReference type="GO" id="GO:0005634">
    <property type="term" value="C:nucleus"/>
    <property type="evidence" value="ECO:0007669"/>
    <property type="project" value="UniProtKB-SubCell"/>
</dbReference>
<dbReference type="Proteomes" id="UP001497516">
    <property type="component" value="Chromosome 6"/>
</dbReference>
<dbReference type="InterPro" id="IPR054292">
    <property type="entry name" value="DUF7028"/>
</dbReference>
<dbReference type="Gene3D" id="3.30.40.10">
    <property type="entry name" value="Zinc/RING finger domain, C3HC4 (zinc finger)"/>
    <property type="match status" value="2"/>
</dbReference>
<dbReference type="InterPro" id="IPR008395">
    <property type="entry name" value="Agenet-like_dom"/>
</dbReference>
<keyword evidence="3 6" id="KW-0863">Zinc-finger</keyword>
<evidence type="ECO:0000256" key="4">
    <source>
        <dbReference type="ARBA" id="ARBA00022833"/>
    </source>
</evidence>
<dbReference type="InterPro" id="IPR011011">
    <property type="entry name" value="Znf_FYVE_PHD"/>
</dbReference>
<keyword evidence="5" id="KW-0539">Nucleus</keyword>
<dbReference type="PANTHER" id="PTHR46309:SF12">
    <property type="entry name" value="GB|AAC80581.1"/>
    <property type="match status" value="1"/>
</dbReference>
<organism evidence="10 11">
    <name type="scientific">Linum trigynum</name>
    <dbReference type="NCBI Taxonomy" id="586398"/>
    <lineage>
        <taxon>Eukaryota</taxon>
        <taxon>Viridiplantae</taxon>
        <taxon>Streptophyta</taxon>
        <taxon>Embryophyta</taxon>
        <taxon>Tracheophyta</taxon>
        <taxon>Spermatophyta</taxon>
        <taxon>Magnoliopsida</taxon>
        <taxon>eudicotyledons</taxon>
        <taxon>Gunneridae</taxon>
        <taxon>Pentapetalae</taxon>
        <taxon>rosids</taxon>
        <taxon>fabids</taxon>
        <taxon>Malpighiales</taxon>
        <taxon>Linaceae</taxon>
        <taxon>Linum</taxon>
    </lineage>
</organism>
<feature type="domain" description="PHD-type" evidence="8">
    <location>
        <begin position="546"/>
        <end position="591"/>
    </location>
</feature>
<evidence type="ECO:0000256" key="6">
    <source>
        <dbReference type="PROSITE-ProRule" id="PRU00146"/>
    </source>
</evidence>
<evidence type="ECO:0000256" key="1">
    <source>
        <dbReference type="ARBA" id="ARBA00004123"/>
    </source>
</evidence>
<dbReference type="InterPro" id="IPR042163">
    <property type="entry name" value="PHF12"/>
</dbReference>
<dbReference type="PANTHER" id="PTHR46309">
    <property type="entry name" value="PHD FINGER PROTEIN 12"/>
    <property type="match status" value="1"/>
</dbReference>
<dbReference type="InterPro" id="IPR032308">
    <property type="entry name" value="TDBD"/>
</dbReference>
<feature type="compositionally biased region" description="Pro residues" evidence="7">
    <location>
        <begin position="214"/>
        <end position="223"/>
    </location>
</feature>
<dbReference type="EMBL" id="OZ034819">
    <property type="protein sequence ID" value="CAL1395854.1"/>
    <property type="molecule type" value="Genomic_DNA"/>
</dbReference>
<dbReference type="Pfam" id="PF23209">
    <property type="entry name" value="IDM1_C"/>
    <property type="match status" value="1"/>
</dbReference>
<gene>
    <name evidence="10" type="ORF">LTRI10_LOCUS36254</name>
</gene>
<dbReference type="SUPFAM" id="SSF55729">
    <property type="entry name" value="Acyl-CoA N-acyltransferases (Nat)"/>
    <property type="match status" value="1"/>
</dbReference>
<dbReference type="PROSITE" id="PS51186">
    <property type="entry name" value="GNAT"/>
    <property type="match status" value="1"/>
</dbReference>
<dbReference type="InterPro" id="IPR001965">
    <property type="entry name" value="Znf_PHD"/>
</dbReference>
<feature type="domain" description="N-acetyltransferase" evidence="9">
    <location>
        <begin position="680"/>
        <end position="842"/>
    </location>
</feature>
<dbReference type="CDD" id="cd04301">
    <property type="entry name" value="NAT_SF"/>
    <property type="match status" value="1"/>
</dbReference>
<dbReference type="InterPro" id="IPR019787">
    <property type="entry name" value="Znf_PHD-finger"/>
</dbReference>
<feature type="region of interest" description="Disordered" evidence="7">
    <location>
        <begin position="315"/>
        <end position="336"/>
    </location>
</feature>
<evidence type="ECO:0000256" key="7">
    <source>
        <dbReference type="SAM" id="MobiDB-lite"/>
    </source>
</evidence>
<dbReference type="InterPro" id="IPR014002">
    <property type="entry name" value="Agenet_dom_plant"/>
</dbReference>
<dbReference type="Gene3D" id="3.40.630.30">
    <property type="match status" value="1"/>
</dbReference>
<dbReference type="Pfam" id="PF16135">
    <property type="entry name" value="TDBD"/>
    <property type="match status" value="1"/>
</dbReference>
<dbReference type="GO" id="GO:0008270">
    <property type="term" value="F:zinc ion binding"/>
    <property type="evidence" value="ECO:0007669"/>
    <property type="project" value="UniProtKB-KW"/>
</dbReference>
<feature type="region of interest" description="Disordered" evidence="7">
    <location>
        <begin position="386"/>
        <end position="427"/>
    </location>
</feature>
<dbReference type="AlphaFoldDB" id="A0AAV2FC56"/>
<evidence type="ECO:0000256" key="3">
    <source>
        <dbReference type="ARBA" id="ARBA00022771"/>
    </source>
</evidence>
<dbReference type="PROSITE" id="PS50016">
    <property type="entry name" value="ZF_PHD_2"/>
    <property type="match status" value="1"/>
</dbReference>
<evidence type="ECO:0000256" key="2">
    <source>
        <dbReference type="ARBA" id="ARBA00022723"/>
    </source>
</evidence>
<dbReference type="InterPro" id="IPR000182">
    <property type="entry name" value="GNAT_dom"/>
</dbReference>
<feature type="region of interest" description="Disordered" evidence="7">
    <location>
        <begin position="202"/>
        <end position="231"/>
    </location>
</feature>
<sequence length="848" mass="94594">MAVEKLLAKPSHPFQLNEKVEIKTFQAGFEGSWQIATVVVLSDDDRCLHVRYDNALSQNDEQIVEVVASPFPGSISTRLRPIPPPAKCGVLGFTYGLCVDVWKDRAWWEAVVADRLDGSDQRIVFLTDSCAEIRTGIEKLRVTQDWDSATGAWRRRGTWPLIEWVGFGLDGPNLLPDQESELGIDNAVADSRPTGCLVEESENADEEMGKTTTPLPPLLPPPSKGKQSWQPVGSDLLSGPEFCPQFVTEYASLGSKRPPESLVIGIRKHLLALGWSIEYQSNGNSFRFRYISPDQTLNYLSLRVLCQDLRQPVVETPKKKRETPRTPETVSVSQKRNLRSRCPELEVIGVSSSSSDDESCEMRWASSPDTVLKPFETSKRRKIVAGIPASTKSKAKRKLIVDSSCEGESPPQKKQRKKSPPPPPKKQRIRLEAADCSKRKSHFVLSTLIDGNAVDLGAEVSCRNNKNEVKTGIVKREGICCQCCNKSFSLSGFEIHAGSKRHRPAASIFLENGKSLSECCAQIMKDKRTRRRKKETAVVKEDDANDLICSVCREVGDLLCCDRCPSSFHYSCVGLEELPEGDWYCPFCCCDICGRIEDDKDDGETESTAPLLSCHHCQLKFHDPCLKKKRSAKFRSKSVKGEWFCSTECGTVVSKLQQLVGKPVPLGKGSDLTWTLLRWTEDDSDSSEKLNAAIDILHDCFEPFKDDFSGTDIVEDLIYSRGSDLRRLNFVGFYTIVLQKGDEVACAGNVRILRGKMAELPLVGTRSQYRGKGMCRLLMNELEKQLKRFGVEKLVLPAAHSVLDMWRDTFGFSELTAEDRRKMAGCGGSGGCRFLEFEGTVTCQKLLQ</sequence>
<comment type="subcellular location">
    <subcellularLocation>
        <location evidence="1">Nucleus</location>
    </subcellularLocation>
</comment>
<name>A0AAV2FC56_9ROSI</name>
<proteinExistence type="predicted"/>
<evidence type="ECO:0000313" key="10">
    <source>
        <dbReference type="EMBL" id="CAL1395854.1"/>
    </source>
</evidence>
<dbReference type="Pfam" id="PF22970">
    <property type="entry name" value="DUF7028"/>
    <property type="match status" value="1"/>
</dbReference>
<keyword evidence="11" id="KW-1185">Reference proteome</keyword>
<accession>A0AAV2FC56</accession>
<dbReference type="SUPFAM" id="SSF57903">
    <property type="entry name" value="FYVE/PHD zinc finger"/>
    <property type="match status" value="1"/>
</dbReference>
<dbReference type="SMART" id="SM00249">
    <property type="entry name" value="PHD"/>
    <property type="match status" value="2"/>
</dbReference>
<dbReference type="SMART" id="SM00743">
    <property type="entry name" value="Agenet"/>
    <property type="match status" value="2"/>
</dbReference>
<evidence type="ECO:0000259" key="8">
    <source>
        <dbReference type="PROSITE" id="PS50016"/>
    </source>
</evidence>
<dbReference type="GO" id="GO:0003714">
    <property type="term" value="F:transcription corepressor activity"/>
    <property type="evidence" value="ECO:0007669"/>
    <property type="project" value="InterPro"/>
</dbReference>
<dbReference type="InterPro" id="IPR013083">
    <property type="entry name" value="Znf_RING/FYVE/PHD"/>
</dbReference>
<reference evidence="10 11" key="1">
    <citation type="submission" date="2024-04" db="EMBL/GenBank/DDBJ databases">
        <authorList>
            <person name="Fracassetti M."/>
        </authorList>
    </citation>
    <scope>NUCLEOTIDE SEQUENCE [LARGE SCALE GENOMIC DNA]</scope>
</reference>
<protein>
    <submittedName>
        <fullName evidence="10">Uncharacterized protein</fullName>
    </submittedName>
</protein>
<dbReference type="InterPro" id="IPR056511">
    <property type="entry name" value="IDM1_C"/>
</dbReference>